<dbReference type="OrthoDB" id="272011at2"/>
<sequence length="421" mass="46063" precursor="true">MKFNRVCILALLALILPFANHSLVAQSGGFGASVELNDGSLVDAEIRSINGEHAVVVVDGQENSLPLDTVAKIRFSDHNNEPAPLVHTIAMIDGSTILSEAFSISDRELLTQTNSGVEVQISTRLIDYVKFPAGDAAVDSNWQDTVAQERESDALVVSRDQKLQMIDGVIGNVSAESVSFTVGERTADVKRNRLAGMLFYRRVIDDFPPPTCLLDLADGSKLMVRSVETDENSFLINTVAGAKFSINPDALVSIDFSANRSVWLADLDPATNDWEPLLTSASVLDRLKKFSLARIDESFAGKPLAILFQGEDESWQRQQFAKGFAIKGGGKISFLLSGQYQRLSGLVAFDPDANAAGIVKLVVQVDGLNRVEEVLDAAEMKRPFSMDVDLTDAKRIVFQVQYHDRRSVGDILHAVDMKLHR</sequence>
<dbReference type="SUPFAM" id="SSF49785">
    <property type="entry name" value="Galactose-binding domain-like"/>
    <property type="match status" value="1"/>
</dbReference>
<feature type="signal peptide" evidence="1">
    <location>
        <begin position="1"/>
        <end position="25"/>
    </location>
</feature>
<dbReference type="Proteomes" id="UP000322214">
    <property type="component" value="Chromosome"/>
</dbReference>
<dbReference type="InterPro" id="IPR013222">
    <property type="entry name" value="Glyco_hyd_98_carb-bd"/>
</dbReference>
<protein>
    <submittedName>
        <fullName evidence="3">NPCBM/NEW2 domain protein</fullName>
    </submittedName>
</protein>
<dbReference type="Pfam" id="PF08305">
    <property type="entry name" value="NPCBM"/>
    <property type="match status" value="1"/>
</dbReference>
<accession>A0A5B9PAP8</accession>
<dbReference type="AlphaFoldDB" id="A0A5B9PAP8"/>
<evidence type="ECO:0000259" key="2">
    <source>
        <dbReference type="SMART" id="SM00776"/>
    </source>
</evidence>
<evidence type="ECO:0000313" key="3">
    <source>
        <dbReference type="EMBL" id="QEG22559.1"/>
    </source>
</evidence>
<dbReference type="EMBL" id="CP042912">
    <property type="protein sequence ID" value="QEG22559.1"/>
    <property type="molecule type" value="Genomic_DNA"/>
</dbReference>
<feature type="domain" description="Glycosyl hydrolase family 98 putative carbohydrate-binding module" evidence="2">
    <location>
        <begin position="258"/>
        <end position="421"/>
    </location>
</feature>
<keyword evidence="1" id="KW-0732">Signal</keyword>
<gene>
    <name evidence="3" type="ORF">MFFC18_24420</name>
</gene>
<dbReference type="Gene3D" id="2.60.120.1060">
    <property type="entry name" value="NPCBM/NEW2 domain"/>
    <property type="match status" value="1"/>
</dbReference>
<dbReference type="RefSeq" id="WP_075086429.1">
    <property type="nucleotide sequence ID" value="NZ_CP042912.1"/>
</dbReference>
<organism evidence="3 4">
    <name type="scientific">Mariniblastus fucicola</name>
    <dbReference type="NCBI Taxonomy" id="980251"/>
    <lineage>
        <taxon>Bacteria</taxon>
        <taxon>Pseudomonadati</taxon>
        <taxon>Planctomycetota</taxon>
        <taxon>Planctomycetia</taxon>
        <taxon>Pirellulales</taxon>
        <taxon>Pirellulaceae</taxon>
        <taxon>Mariniblastus</taxon>
    </lineage>
</organism>
<evidence type="ECO:0000313" key="4">
    <source>
        <dbReference type="Proteomes" id="UP000322214"/>
    </source>
</evidence>
<reference evidence="3 4" key="1">
    <citation type="submission" date="2019-08" db="EMBL/GenBank/DDBJ databases">
        <title>Deep-cultivation of Planctomycetes and their phenomic and genomic characterization uncovers novel biology.</title>
        <authorList>
            <person name="Wiegand S."/>
            <person name="Jogler M."/>
            <person name="Boedeker C."/>
            <person name="Pinto D."/>
            <person name="Vollmers J."/>
            <person name="Rivas-Marin E."/>
            <person name="Kohn T."/>
            <person name="Peeters S.H."/>
            <person name="Heuer A."/>
            <person name="Rast P."/>
            <person name="Oberbeckmann S."/>
            <person name="Bunk B."/>
            <person name="Jeske O."/>
            <person name="Meyerdierks A."/>
            <person name="Storesund J.E."/>
            <person name="Kallscheuer N."/>
            <person name="Luecker S."/>
            <person name="Lage O.M."/>
            <person name="Pohl T."/>
            <person name="Merkel B.J."/>
            <person name="Hornburger P."/>
            <person name="Mueller R.-W."/>
            <person name="Bruemmer F."/>
            <person name="Labrenz M."/>
            <person name="Spormann A.M."/>
            <person name="Op den Camp H."/>
            <person name="Overmann J."/>
            <person name="Amann R."/>
            <person name="Jetten M.S.M."/>
            <person name="Mascher T."/>
            <person name="Medema M.H."/>
            <person name="Devos D.P."/>
            <person name="Kaster A.-K."/>
            <person name="Ovreas L."/>
            <person name="Rohde M."/>
            <person name="Galperin M.Y."/>
            <person name="Jogler C."/>
        </authorList>
    </citation>
    <scope>NUCLEOTIDE SEQUENCE [LARGE SCALE GENOMIC DNA]</scope>
    <source>
        <strain evidence="3 4">FC18</strain>
    </source>
</reference>
<dbReference type="KEGG" id="mff:MFFC18_24420"/>
<feature type="chain" id="PRO_5022797965" evidence="1">
    <location>
        <begin position="26"/>
        <end position="421"/>
    </location>
</feature>
<dbReference type="STRING" id="980251.GCA_001642875_04753"/>
<evidence type="ECO:0000256" key="1">
    <source>
        <dbReference type="SAM" id="SignalP"/>
    </source>
</evidence>
<dbReference type="InterPro" id="IPR008979">
    <property type="entry name" value="Galactose-bd-like_sf"/>
</dbReference>
<dbReference type="InterPro" id="IPR038637">
    <property type="entry name" value="NPCBM_sf"/>
</dbReference>
<name>A0A5B9PAP8_9BACT</name>
<dbReference type="SMART" id="SM00776">
    <property type="entry name" value="NPCBM"/>
    <property type="match status" value="1"/>
</dbReference>
<proteinExistence type="predicted"/>
<keyword evidence="4" id="KW-1185">Reference proteome</keyword>